<dbReference type="Proteomes" id="UP000593561">
    <property type="component" value="Unassembled WGS sequence"/>
</dbReference>
<dbReference type="Pfam" id="PF14111">
    <property type="entry name" value="DUF4283"/>
    <property type="match status" value="1"/>
</dbReference>
<feature type="domain" description="DUF4283" evidence="1">
    <location>
        <begin position="35"/>
        <end position="118"/>
    </location>
</feature>
<reference evidence="2 3" key="1">
    <citation type="journal article" date="2019" name="Genome Biol. Evol.">
        <title>Insights into the evolution of the New World diploid cottons (Gossypium, subgenus Houzingenia) based on genome sequencing.</title>
        <authorList>
            <person name="Grover C.E."/>
            <person name="Arick M.A. 2nd"/>
            <person name="Thrash A."/>
            <person name="Conover J.L."/>
            <person name="Sanders W.S."/>
            <person name="Peterson D.G."/>
            <person name="Frelichowski J.E."/>
            <person name="Scheffler J.A."/>
            <person name="Scheffler B.E."/>
            <person name="Wendel J.F."/>
        </authorList>
    </citation>
    <scope>NUCLEOTIDE SEQUENCE [LARGE SCALE GENOMIC DNA]</scope>
    <source>
        <strain evidence="2">27</strain>
        <tissue evidence="2">Leaf</tissue>
    </source>
</reference>
<protein>
    <recommendedName>
        <fullName evidence="1">DUF4283 domain-containing protein</fullName>
    </recommendedName>
</protein>
<comment type="caution">
    <text evidence="2">The sequence shown here is derived from an EMBL/GenBank/DDBJ whole genome shotgun (WGS) entry which is preliminary data.</text>
</comment>
<dbReference type="EMBL" id="JABFAC010000010">
    <property type="protein sequence ID" value="MBA0626337.1"/>
    <property type="molecule type" value="Genomic_DNA"/>
</dbReference>
<dbReference type="PANTHER" id="PTHR31286:SF153">
    <property type="entry name" value="DUF4283 DOMAIN PROTEIN"/>
    <property type="match status" value="1"/>
</dbReference>
<dbReference type="InterPro" id="IPR025558">
    <property type="entry name" value="DUF4283"/>
</dbReference>
<dbReference type="PANTHER" id="PTHR31286">
    <property type="entry name" value="GLYCINE-RICH CELL WALL STRUCTURAL PROTEIN 1.8-LIKE"/>
    <property type="match status" value="1"/>
</dbReference>
<accession>A0A7J8SJP8</accession>
<dbReference type="InterPro" id="IPR040256">
    <property type="entry name" value="At4g02000-like"/>
</dbReference>
<keyword evidence="3" id="KW-1185">Reference proteome</keyword>
<evidence type="ECO:0000313" key="2">
    <source>
        <dbReference type="EMBL" id="MBA0626337.1"/>
    </source>
</evidence>
<evidence type="ECO:0000259" key="1">
    <source>
        <dbReference type="Pfam" id="PF14111"/>
    </source>
</evidence>
<organism evidence="2 3">
    <name type="scientific">Gossypium davidsonii</name>
    <name type="common">Davidson's cotton</name>
    <name type="synonym">Gossypium klotzschianum subsp. davidsonii</name>
    <dbReference type="NCBI Taxonomy" id="34287"/>
    <lineage>
        <taxon>Eukaryota</taxon>
        <taxon>Viridiplantae</taxon>
        <taxon>Streptophyta</taxon>
        <taxon>Embryophyta</taxon>
        <taxon>Tracheophyta</taxon>
        <taxon>Spermatophyta</taxon>
        <taxon>Magnoliopsida</taxon>
        <taxon>eudicotyledons</taxon>
        <taxon>Gunneridae</taxon>
        <taxon>Pentapetalae</taxon>
        <taxon>rosids</taxon>
        <taxon>malvids</taxon>
        <taxon>Malvales</taxon>
        <taxon>Malvaceae</taxon>
        <taxon>Malvoideae</taxon>
        <taxon>Gossypium</taxon>
    </lineage>
</organism>
<dbReference type="AlphaFoldDB" id="A0A7J8SJP8"/>
<gene>
    <name evidence="2" type="ORF">Godav_004020</name>
</gene>
<name>A0A7J8SJP8_GOSDV</name>
<proteinExistence type="predicted"/>
<sequence>MFLLTGGVMENDLANLALTDEEEEAFEEDAAVVDQNLNLCLVGCCLTDSIVHFPSFRNTMADLWHPLRGICISDLGDRRFLFQFFHEVDIQRVLAGTQWFFNNHLILFHRMKPGENPSLVHLLLTEFWVQVHDLPIGLVSETMAKQFGDFLGKFLEYDLSSWLGSSPSVMRF</sequence>
<evidence type="ECO:0000313" key="3">
    <source>
        <dbReference type="Proteomes" id="UP000593561"/>
    </source>
</evidence>